<evidence type="ECO:0000313" key="2">
    <source>
        <dbReference type="EMBL" id="KIJ41578.1"/>
    </source>
</evidence>
<proteinExistence type="predicted"/>
<sequence length="136" mass="14999">MQKESIHLLDEGEALLDVLLELRECSIDELLFMSSNVAEVVDLRDTAGCLTIPASPFNALNSKRRRRRIRHVQRRGPRAILASAQPHRPHTKSYAQALSADDGDTGVCAGSVPAMPERKRAARTTSRVMPKKRAGS</sequence>
<name>A0A0C9UEZ1_SPHS4</name>
<reference evidence="2 3" key="1">
    <citation type="submission" date="2014-06" db="EMBL/GenBank/DDBJ databases">
        <title>Evolutionary Origins and Diversification of the Mycorrhizal Mutualists.</title>
        <authorList>
            <consortium name="DOE Joint Genome Institute"/>
            <consortium name="Mycorrhizal Genomics Consortium"/>
            <person name="Kohler A."/>
            <person name="Kuo A."/>
            <person name="Nagy L.G."/>
            <person name="Floudas D."/>
            <person name="Copeland A."/>
            <person name="Barry K.W."/>
            <person name="Cichocki N."/>
            <person name="Veneault-Fourrey C."/>
            <person name="LaButti K."/>
            <person name="Lindquist E.A."/>
            <person name="Lipzen A."/>
            <person name="Lundell T."/>
            <person name="Morin E."/>
            <person name="Murat C."/>
            <person name="Riley R."/>
            <person name="Ohm R."/>
            <person name="Sun H."/>
            <person name="Tunlid A."/>
            <person name="Henrissat B."/>
            <person name="Grigoriev I.V."/>
            <person name="Hibbett D.S."/>
            <person name="Martin F."/>
        </authorList>
    </citation>
    <scope>NUCLEOTIDE SEQUENCE [LARGE SCALE GENOMIC DNA]</scope>
    <source>
        <strain evidence="2 3">SS14</strain>
    </source>
</reference>
<feature type="region of interest" description="Disordered" evidence="1">
    <location>
        <begin position="69"/>
        <end position="136"/>
    </location>
</feature>
<protein>
    <submittedName>
        <fullName evidence="2">Uncharacterized protein</fullName>
    </submittedName>
</protein>
<gene>
    <name evidence="2" type="ORF">M422DRAFT_255503</name>
</gene>
<keyword evidence="3" id="KW-1185">Reference proteome</keyword>
<dbReference type="Proteomes" id="UP000054279">
    <property type="component" value="Unassembled WGS sequence"/>
</dbReference>
<organism evidence="2 3">
    <name type="scientific">Sphaerobolus stellatus (strain SS14)</name>
    <dbReference type="NCBI Taxonomy" id="990650"/>
    <lineage>
        <taxon>Eukaryota</taxon>
        <taxon>Fungi</taxon>
        <taxon>Dikarya</taxon>
        <taxon>Basidiomycota</taxon>
        <taxon>Agaricomycotina</taxon>
        <taxon>Agaricomycetes</taxon>
        <taxon>Phallomycetidae</taxon>
        <taxon>Geastrales</taxon>
        <taxon>Sphaerobolaceae</taxon>
        <taxon>Sphaerobolus</taxon>
    </lineage>
</organism>
<evidence type="ECO:0000313" key="3">
    <source>
        <dbReference type="Proteomes" id="UP000054279"/>
    </source>
</evidence>
<dbReference type="EMBL" id="KN837136">
    <property type="protein sequence ID" value="KIJ41578.1"/>
    <property type="molecule type" value="Genomic_DNA"/>
</dbReference>
<dbReference type="HOGENOM" id="CLU_1876750_0_0_1"/>
<dbReference type="AlphaFoldDB" id="A0A0C9UEZ1"/>
<evidence type="ECO:0000256" key="1">
    <source>
        <dbReference type="SAM" id="MobiDB-lite"/>
    </source>
</evidence>
<accession>A0A0C9UEZ1</accession>